<dbReference type="EMBL" id="RWJN01000189">
    <property type="protein sequence ID" value="TCD65291.1"/>
    <property type="molecule type" value="Genomic_DNA"/>
</dbReference>
<evidence type="ECO:0000313" key="3">
    <source>
        <dbReference type="Proteomes" id="UP000292702"/>
    </source>
</evidence>
<keyword evidence="3" id="KW-1185">Reference proteome</keyword>
<protein>
    <submittedName>
        <fullName evidence="2">Uncharacterized protein</fullName>
    </submittedName>
</protein>
<name>A0A4R0RBF7_9APHY</name>
<comment type="caution">
    <text evidence="2">The sequence shown here is derived from an EMBL/GenBank/DDBJ whole genome shotgun (WGS) entry which is preliminary data.</text>
</comment>
<dbReference type="AlphaFoldDB" id="A0A4R0RBF7"/>
<proteinExistence type="predicted"/>
<reference evidence="2 3" key="1">
    <citation type="submission" date="2018-11" db="EMBL/GenBank/DDBJ databases">
        <title>Genome assembly of Steccherinum ochraceum LE-BIN_3174, the white-rot fungus of the Steccherinaceae family (The Residual Polyporoid clade, Polyporales, Basidiomycota).</title>
        <authorList>
            <person name="Fedorova T.V."/>
            <person name="Glazunova O.A."/>
            <person name="Landesman E.O."/>
            <person name="Moiseenko K.V."/>
            <person name="Psurtseva N.V."/>
            <person name="Savinova O.S."/>
            <person name="Shakhova N.V."/>
            <person name="Tyazhelova T.V."/>
            <person name="Vasina D.V."/>
        </authorList>
    </citation>
    <scope>NUCLEOTIDE SEQUENCE [LARGE SCALE GENOMIC DNA]</scope>
    <source>
        <strain evidence="2 3">LE-BIN_3174</strain>
    </source>
</reference>
<feature type="region of interest" description="Disordered" evidence="1">
    <location>
        <begin position="1084"/>
        <end position="1112"/>
    </location>
</feature>
<dbReference type="PANTHER" id="PTHR33099:SF7">
    <property type="entry name" value="MYND-TYPE DOMAIN-CONTAINING PROTEIN"/>
    <property type="match status" value="1"/>
</dbReference>
<organism evidence="2 3">
    <name type="scientific">Steccherinum ochraceum</name>
    <dbReference type="NCBI Taxonomy" id="92696"/>
    <lineage>
        <taxon>Eukaryota</taxon>
        <taxon>Fungi</taxon>
        <taxon>Dikarya</taxon>
        <taxon>Basidiomycota</taxon>
        <taxon>Agaricomycotina</taxon>
        <taxon>Agaricomycetes</taxon>
        <taxon>Polyporales</taxon>
        <taxon>Steccherinaceae</taxon>
        <taxon>Steccherinum</taxon>
    </lineage>
</organism>
<sequence length="1112" mass="124398">MVEEISKLGAEESPSIRDLIIRSLDGKWDMCPTFSFMKSYDAAPNPTLTLENGETIGLPLSERDAVVIKQWAEKVTSGEAAGSAKGPWEVDAAQITLAHPKWAAFVEQAGYDFCEALDIEYPTIDGTSKPEFKLDKLFLYESGSSLLPHVTLEKHENVFANILIFLPSKFTGGDIHLSHSELTAVRNFSEDSLFQTTVISWFSDVIQEVKPVASGYRLALAYSVIHTSTSRPRPVFSIDPEDIRQLREAMTSWKRAVESKDDSFTTPEKLVILLAAKYPKYQAPEDLDEDDANRVSTLALLANHLGFSAAFANLEWSIHGVGEIVQEPAICRGRWPYGYDRRKKAYRLEFKKVKSTKVDILELVDLEGKSLEYKLDLSEAALATEGVPADLTKAVQGGRHDTQDPEMDHSAEDRKLTRSFRRTVIVIWPPASAISIRYGGDLPGACSVLRSSWAKANHPTTEDIALIDFLLSRGRTSQHAVLVSSTLCEAAVNCNDADLWLRAIRACSKPGKGLAIIKVDGGYNALQRAIETFGFAKVEPGLDIMLQDDSRNTRRFACLNALEKWVSDDKQKDHETAIVPWIQLNRATALNSLRVPRSKDDVLFVSLAARHGGITFIRDTVLTQIKQSACPLFLMNFAIKVLDEPMFSEDNDLRADVASSIMQYAISRAPLNRAPKSPPSWIEPTRKNANYKTARLFLQACLGKFDGLIHIICQKIADIFTAEYPEEERVGQVTDVMVPILHDTALYVRRNPKTAVPNLQTYLCWVLKPYMNRLAKGPVSSMQDYVMPFVTAMSLPGGFDICAPYMVEKVDRFSAEILLRFVEEIIKQSEHLVPQKRKTPPKAVLLSKLVNRYASTGRFTSSKAIVDVVEYCLKCSPGKTHLLLQRLTVSATVGSTHESPPPVLLSSLQYLHRLALDYRPSLFEDPFPLFFRTIMNDWMKHEFVPRPAVKTNSAADRVATLDRTLCANSVCEDCTSLRAFLTGLSEETEKLRLDNIGAKRKNHLTRKLERLPSLCAFVVTRDRSSGITITKFEDMYWTKKWQASRAQGMEILENISGGDTEELQLVLGDSYEYIVPPIRGYGCRSTGAKRTGEDDYQPRHSKRVKAGPIEPA</sequence>
<accession>A0A4R0RBF7</accession>
<dbReference type="PANTHER" id="PTHR33099">
    <property type="entry name" value="FE2OG DIOXYGENASE DOMAIN-CONTAINING PROTEIN"/>
    <property type="match status" value="1"/>
</dbReference>
<dbReference type="Proteomes" id="UP000292702">
    <property type="component" value="Unassembled WGS sequence"/>
</dbReference>
<evidence type="ECO:0000256" key="1">
    <source>
        <dbReference type="SAM" id="MobiDB-lite"/>
    </source>
</evidence>
<evidence type="ECO:0000313" key="2">
    <source>
        <dbReference type="EMBL" id="TCD65291.1"/>
    </source>
</evidence>
<gene>
    <name evidence="2" type="ORF">EIP91_002853</name>
</gene>
<dbReference type="OrthoDB" id="124582at2759"/>